<evidence type="ECO:0000256" key="17">
    <source>
        <dbReference type="ARBA" id="ARBA00047540"/>
    </source>
</evidence>
<dbReference type="GO" id="GO:0000287">
    <property type="term" value="F:magnesium ion binding"/>
    <property type="evidence" value="ECO:0007669"/>
    <property type="project" value="UniProtKB-UniRule"/>
</dbReference>
<dbReference type="OrthoDB" id="9801152at2"/>
<evidence type="ECO:0000256" key="9">
    <source>
        <dbReference type="ARBA" id="ARBA00022741"/>
    </source>
</evidence>
<dbReference type="InterPro" id="IPR024320">
    <property type="entry name" value="LPG_synthase_C"/>
</dbReference>
<dbReference type="eggNOG" id="COG1190">
    <property type="taxonomic scope" value="Bacteria"/>
</dbReference>
<evidence type="ECO:0000256" key="18">
    <source>
        <dbReference type="ARBA" id="ARBA00048573"/>
    </source>
</evidence>
<keyword evidence="15" id="KW-0511">Multifunctional enzyme</keyword>
<dbReference type="Pfam" id="PF01336">
    <property type="entry name" value="tRNA_anti-codon"/>
    <property type="match status" value="1"/>
</dbReference>
<comment type="similarity">
    <text evidence="19">Belongs to the class-II aminoacyl-tRNA synthetase family.</text>
</comment>
<gene>
    <name evidence="19" type="primary">lysS</name>
    <name evidence="22" type="ordered locus">Snas_0064</name>
</gene>
<dbReference type="GO" id="GO:0006629">
    <property type="term" value="P:lipid metabolic process"/>
    <property type="evidence" value="ECO:0007669"/>
    <property type="project" value="UniProtKB-KW"/>
</dbReference>
<evidence type="ECO:0000256" key="5">
    <source>
        <dbReference type="ARBA" id="ARBA00022598"/>
    </source>
</evidence>
<dbReference type="InterPro" id="IPR045864">
    <property type="entry name" value="aa-tRNA-synth_II/BPL/LPL"/>
</dbReference>
<keyword evidence="20" id="KW-0472">Membrane</keyword>
<evidence type="ECO:0000313" key="22">
    <source>
        <dbReference type="EMBL" id="ADD39786.1"/>
    </source>
</evidence>
<dbReference type="GO" id="GO:0005524">
    <property type="term" value="F:ATP binding"/>
    <property type="evidence" value="ECO:0007669"/>
    <property type="project" value="UniProtKB-UniRule"/>
</dbReference>
<keyword evidence="13 19" id="KW-0030">Aminoacyl-tRNA synthetase</keyword>
<evidence type="ECO:0000259" key="21">
    <source>
        <dbReference type="PROSITE" id="PS50862"/>
    </source>
</evidence>
<evidence type="ECO:0000256" key="3">
    <source>
        <dbReference type="ARBA" id="ARBA00009968"/>
    </source>
</evidence>
<dbReference type="InterPro" id="IPR031553">
    <property type="entry name" value="tRNA-synt_2_TM"/>
</dbReference>
<dbReference type="Pfam" id="PF00152">
    <property type="entry name" value="tRNA-synt_2"/>
    <property type="match status" value="1"/>
</dbReference>
<evidence type="ECO:0000256" key="20">
    <source>
        <dbReference type="SAM" id="Phobius"/>
    </source>
</evidence>
<evidence type="ECO:0000256" key="2">
    <source>
        <dbReference type="ARBA" id="ARBA00005270"/>
    </source>
</evidence>
<dbReference type="Gene3D" id="2.40.50.140">
    <property type="entry name" value="Nucleic acid-binding proteins"/>
    <property type="match status" value="1"/>
</dbReference>
<evidence type="ECO:0000313" key="23">
    <source>
        <dbReference type="Proteomes" id="UP000000844"/>
    </source>
</evidence>
<dbReference type="PRINTS" id="PR00982">
    <property type="entry name" value="TRNASYNTHLYS"/>
</dbReference>
<dbReference type="CDD" id="cd04322">
    <property type="entry name" value="LysRS_N"/>
    <property type="match status" value="1"/>
</dbReference>
<evidence type="ECO:0000256" key="7">
    <source>
        <dbReference type="ARBA" id="ARBA00022692"/>
    </source>
</evidence>
<protein>
    <recommendedName>
        <fullName evidence="19">Lysine--tRNA ligase</fullName>
        <ecNumber evidence="19">6.1.1.6</ecNumber>
    </recommendedName>
    <alternativeName>
        <fullName evidence="19">Lysyl-tRNA synthetase</fullName>
        <shortName evidence="19">LysRS</shortName>
    </alternativeName>
</protein>
<evidence type="ECO:0000256" key="15">
    <source>
        <dbReference type="ARBA" id="ARBA00023268"/>
    </source>
</evidence>
<dbReference type="eggNOG" id="COG2898">
    <property type="taxonomic scope" value="Bacteria"/>
</dbReference>
<dbReference type="InterPro" id="IPR004365">
    <property type="entry name" value="NA-bd_OB_tRNA"/>
</dbReference>
<evidence type="ECO:0000256" key="11">
    <source>
        <dbReference type="ARBA" id="ARBA00022989"/>
    </source>
</evidence>
<dbReference type="KEGG" id="sna:Snas_0064"/>
<dbReference type="NCBIfam" id="NF001756">
    <property type="entry name" value="PRK00484.1"/>
    <property type="match status" value="1"/>
</dbReference>
<dbReference type="InterPro" id="IPR044136">
    <property type="entry name" value="Lys-tRNA-ligase_II_N"/>
</dbReference>
<organism evidence="22 23">
    <name type="scientific">Stackebrandtia nassauensis (strain DSM 44728 / CIP 108903 / NRRL B-16338 / NBRC 102104 / LLR-40K-21)</name>
    <dbReference type="NCBI Taxonomy" id="446470"/>
    <lineage>
        <taxon>Bacteria</taxon>
        <taxon>Bacillati</taxon>
        <taxon>Actinomycetota</taxon>
        <taxon>Actinomycetes</taxon>
        <taxon>Glycomycetales</taxon>
        <taxon>Glycomycetaceae</taxon>
        <taxon>Stackebrandtia</taxon>
    </lineage>
</organism>
<dbReference type="Pfam" id="PF16995">
    <property type="entry name" value="tRNA-synt_2_TM"/>
    <property type="match status" value="1"/>
</dbReference>
<feature type="domain" description="Aminoacyl-transfer RNA synthetases class-II family profile" evidence="21">
    <location>
        <begin position="784"/>
        <end position="1089"/>
    </location>
</feature>
<evidence type="ECO:0000256" key="14">
    <source>
        <dbReference type="ARBA" id="ARBA00023251"/>
    </source>
</evidence>
<feature type="binding site" evidence="19">
    <location>
        <position position="1008"/>
    </location>
    <ligand>
        <name>Mg(2+)</name>
        <dbReference type="ChEBI" id="CHEBI:18420"/>
        <label>1</label>
    </ligand>
</feature>
<comment type="similarity">
    <text evidence="3">In the C-terminal section; belongs to the class-II aminoacyl-tRNA synthetase family.</text>
</comment>
<evidence type="ECO:0000256" key="6">
    <source>
        <dbReference type="ARBA" id="ARBA00022679"/>
    </source>
</evidence>
<dbReference type="GO" id="GO:0000049">
    <property type="term" value="F:tRNA binding"/>
    <property type="evidence" value="ECO:0007669"/>
    <property type="project" value="TreeGrafter"/>
</dbReference>
<evidence type="ECO:0000256" key="1">
    <source>
        <dbReference type="ARBA" id="ARBA00004651"/>
    </source>
</evidence>
<dbReference type="GO" id="GO:0005829">
    <property type="term" value="C:cytosol"/>
    <property type="evidence" value="ECO:0007669"/>
    <property type="project" value="TreeGrafter"/>
</dbReference>
<evidence type="ECO:0000256" key="13">
    <source>
        <dbReference type="ARBA" id="ARBA00023146"/>
    </source>
</evidence>
<dbReference type="GO" id="GO:0004824">
    <property type="term" value="F:lysine-tRNA ligase activity"/>
    <property type="evidence" value="ECO:0007669"/>
    <property type="project" value="UniProtKB-UniRule"/>
</dbReference>
<sequence>MTTVNKSAPGGWRARIPTVLATLMALLTLIVALAAVASAFRDRTVKVREFVEMVLIPAPPNLAYAAFLAIFAAAVARRKRLAWWILVGYFSLTLVLLALLNTIVILAPAFVFADPASVEDTPGYVVPRLVLATFIAIVLLVLLLVGRSQFPARVGRGSLWKAIGVLAALMAMFVLIGWGLVSMFPGTVTHGDRFQYTFDKVVGGALRFEMTRSGVAPGWIDLLLGAFGAVALLAALFTLFKSQRLAAAMNAWDEVRLRVLLAAHGEDDSLGYFATRRDKAVIYAPGETAAVTYRTVTGVCLASGDPIGDPADWPKAIDAWLRQARGHGWVPAVLGASEAGATAYRQAGLRVREIGDEAILLPREYTLDGREMRPVRQAVARIERAGYTARIRRHGELSASEMAAAIKRADDWRDTKTERGFSMALSRFGDADDADNVLVEAIDGIGKVRAMLSFVPWGRRGLSLDLMRRERDADNGLMEFMVTSLCREAGRLGVDRISLNFAMFRAVFEEGARIGAGPILRWWRRLLTFFSRWWQLESLYRSNVKYRPHWAPRYLCYGERRALGRVGLAAAVAEGFLSADISRVSIGRAARAKPLPGLAEALAEAATTPTVDPRTRLPEQMRVRLDKLDRLRDAGVEPYPVGFERTLACGQVARDFPDLPPDANTGRFVAVAGRVMLLRHHGKLSFATIRDWTGDLQVMVVGDSDFRHTVDIGDHLGVEGEVVTSKRGELSVLSKKWTLTAKCLHPLPDKHLGLADPEAKVRQRHLDLIVSPQARTDLRARGAVIHSLRTGLHDDGYLEVETPILQAIHGGANARPFVTHINAYDMRLYLRIAPELYLKRLCVGGVEKVFELGRTFRNEGVSFKHNPEFTMLEAYQSYADYNTMRELTMRLVRQAAVAAFDTTVITRDDHEIDLAADWPVIPIHQAISTALGEHIDPGTPRDKLRQLCEAADIPLDPQWDEGAIVLEMYERLVEHATTAPTFYSDFPTSVSPLTRQHRTDPRLAERWDLVAFGTEIGTAYSELIDPVEQRRRLTEQSLLAAGGDPEAMELDEDFLAALEYAMPPTGGLGIGVDRLVMLLTGNGIRQTLPFPLVKPTVDQP</sequence>
<feature type="transmembrane region" description="Helical" evidence="20">
    <location>
        <begin position="158"/>
        <end position="181"/>
    </location>
</feature>
<dbReference type="EC" id="6.1.1.6" evidence="19"/>
<evidence type="ECO:0000256" key="8">
    <source>
        <dbReference type="ARBA" id="ARBA00022723"/>
    </source>
</evidence>
<dbReference type="InterPro" id="IPR002313">
    <property type="entry name" value="Lys-tRNA-ligase_II"/>
</dbReference>
<dbReference type="GO" id="GO:0005886">
    <property type="term" value="C:plasma membrane"/>
    <property type="evidence" value="ECO:0007669"/>
    <property type="project" value="UniProtKB-SubCell"/>
</dbReference>
<feature type="binding site" evidence="19">
    <location>
        <position position="1015"/>
    </location>
    <ligand>
        <name>Mg(2+)</name>
        <dbReference type="ChEBI" id="CHEBI:18420"/>
        <label>1</label>
    </ligand>
</feature>
<proteinExistence type="inferred from homology"/>
<dbReference type="NCBIfam" id="TIGR00499">
    <property type="entry name" value="lysS_bact"/>
    <property type="match status" value="1"/>
</dbReference>
<dbReference type="GO" id="GO:0050071">
    <property type="term" value="F:phosphatidylglycerol lysyltransferase activity"/>
    <property type="evidence" value="ECO:0007669"/>
    <property type="project" value="UniProtKB-EC"/>
</dbReference>
<comment type="catalytic activity">
    <reaction evidence="18 19">
        <text>tRNA(Lys) + L-lysine + ATP = L-lysyl-tRNA(Lys) + AMP + diphosphate</text>
        <dbReference type="Rhea" id="RHEA:20792"/>
        <dbReference type="Rhea" id="RHEA-COMP:9696"/>
        <dbReference type="Rhea" id="RHEA-COMP:9697"/>
        <dbReference type="ChEBI" id="CHEBI:30616"/>
        <dbReference type="ChEBI" id="CHEBI:32551"/>
        <dbReference type="ChEBI" id="CHEBI:33019"/>
        <dbReference type="ChEBI" id="CHEBI:78442"/>
        <dbReference type="ChEBI" id="CHEBI:78529"/>
        <dbReference type="ChEBI" id="CHEBI:456215"/>
        <dbReference type="EC" id="6.1.1.6"/>
    </reaction>
</comment>
<comment type="catalytic activity">
    <reaction evidence="17">
        <text>L-lysyl-tRNA(Lys) + a 1,2-diacyl-sn-glycero-3-phospho-(1'-sn-glycerol) = a 1,2-diacyl-sn-glycero-3-phospho-1'-(3'-O-L-lysyl)-sn-glycerol + tRNA(Lys)</text>
        <dbReference type="Rhea" id="RHEA:10668"/>
        <dbReference type="Rhea" id="RHEA-COMP:9696"/>
        <dbReference type="Rhea" id="RHEA-COMP:9697"/>
        <dbReference type="ChEBI" id="CHEBI:64716"/>
        <dbReference type="ChEBI" id="CHEBI:75792"/>
        <dbReference type="ChEBI" id="CHEBI:78442"/>
        <dbReference type="ChEBI" id="CHEBI:78529"/>
        <dbReference type="EC" id="2.3.2.3"/>
    </reaction>
</comment>
<dbReference type="GO" id="GO:0046677">
    <property type="term" value="P:response to antibiotic"/>
    <property type="evidence" value="ECO:0007669"/>
    <property type="project" value="UniProtKB-KW"/>
</dbReference>
<dbReference type="SUPFAM" id="SSF50249">
    <property type="entry name" value="Nucleic acid-binding proteins"/>
    <property type="match status" value="1"/>
</dbReference>
<keyword evidence="19" id="KW-0648">Protein biosynthesis</keyword>
<dbReference type="InterPro" id="IPR012340">
    <property type="entry name" value="NA-bd_OB-fold"/>
</dbReference>
<dbReference type="HOGENOM" id="CLU_008255_2_1_11"/>
<keyword evidence="5 19" id="KW-0436">Ligase</keyword>
<feature type="transmembrane region" description="Helical" evidence="20">
    <location>
        <begin position="83"/>
        <end position="113"/>
    </location>
</feature>
<dbReference type="PANTHER" id="PTHR42918">
    <property type="entry name" value="LYSYL-TRNA SYNTHETASE"/>
    <property type="match status" value="1"/>
</dbReference>
<keyword evidence="19" id="KW-0963">Cytoplasm</keyword>
<keyword evidence="19" id="KW-0460">Magnesium</keyword>
<comment type="similarity">
    <text evidence="2">In the N-terminal section; belongs to the LPG synthetase family.</text>
</comment>
<evidence type="ECO:0000256" key="4">
    <source>
        <dbReference type="ARBA" id="ARBA00022475"/>
    </source>
</evidence>
<evidence type="ECO:0000256" key="12">
    <source>
        <dbReference type="ARBA" id="ARBA00023098"/>
    </source>
</evidence>
<evidence type="ECO:0000256" key="10">
    <source>
        <dbReference type="ARBA" id="ARBA00022840"/>
    </source>
</evidence>
<dbReference type="AlphaFoldDB" id="D3Q0C2"/>
<keyword evidence="8 19" id="KW-0479">Metal-binding</keyword>
<feature type="transmembrane region" description="Helical" evidence="20">
    <location>
        <begin position="219"/>
        <end position="240"/>
    </location>
</feature>
<dbReference type="STRING" id="446470.Snas_0064"/>
<keyword evidence="23" id="KW-1185">Reference proteome</keyword>
<dbReference type="PROSITE" id="PS50862">
    <property type="entry name" value="AA_TRNA_LIGASE_II"/>
    <property type="match status" value="1"/>
</dbReference>
<dbReference type="PANTHER" id="PTHR42918:SF15">
    <property type="entry name" value="LYSINE--TRNA LIGASE, CHLOROPLASTIC_MITOCHONDRIAL"/>
    <property type="match status" value="1"/>
</dbReference>
<keyword evidence="7 20" id="KW-0812">Transmembrane</keyword>
<comment type="subunit">
    <text evidence="19">Homodimer.</text>
</comment>
<dbReference type="SUPFAM" id="SSF55681">
    <property type="entry name" value="Class II aaRS and biotin synthetases"/>
    <property type="match status" value="1"/>
</dbReference>
<dbReference type="InterPro" id="IPR004364">
    <property type="entry name" value="Aa-tRNA-synt_II"/>
</dbReference>
<dbReference type="RefSeq" id="WP_013015357.1">
    <property type="nucleotide sequence ID" value="NC_013947.1"/>
</dbReference>
<dbReference type="InterPro" id="IPR006195">
    <property type="entry name" value="aa-tRNA-synth_II"/>
</dbReference>
<dbReference type="EMBL" id="CP001778">
    <property type="protein sequence ID" value="ADD39786.1"/>
    <property type="molecule type" value="Genomic_DNA"/>
</dbReference>
<dbReference type="GO" id="GO:0006430">
    <property type="term" value="P:lysyl-tRNA aminoacylation"/>
    <property type="evidence" value="ECO:0007669"/>
    <property type="project" value="UniProtKB-UniRule"/>
</dbReference>
<comment type="subcellular location">
    <subcellularLocation>
        <location evidence="1">Cell membrane</location>
        <topology evidence="1">Multi-pass membrane protein</topology>
    </subcellularLocation>
    <subcellularLocation>
        <location evidence="19">Cytoplasm</location>
    </subcellularLocation>
</comment>
<name>D3Q0C2_STANL</name>
<reference evidence="22 23" key="1">
    <citation type="journal article" date="2009" name="Stand. Genomic Sci.">
        <title>Complete genome sequence of Stackebrandtia nassauensis type strain (LLR-40K-21).</title>
        <authorList>
            <person name="Munk C."/>
            <person name="Lapidus A."/>
            <person name="Copeland A."/>
            <person name="Jando M."/>
            <person name="Mayilraj S."/>
            <person name="Glavina Del Rio T."/>
            <person name="Nolan M."/>
            <person name="Chen F."/>
            <person name="Lucas S."/>
            <person name="Tice H."/>
            <person name="Cheng J.F."/>
            <person name="Han C."/>
            <person name="Detter J.C."/>
            <person name="Bruce D."/>
            <person name="Goodwin L."/>
            <person name="Chain P."/>
            <person name="Pitluck S."/>
            <person name="Goker M."/>
            <person name="Ovchinikova G."/>
            <person name="Pati A."/>
            <person name="Ivanova N."/>
            <person name="Mavromatis K."/>
            <person name="Chen A."/>
            <person name="Palaniappan K."/>
            <person name="Land M."/>
            <person name="Hauser L."/>
            <person name="Chang Y.J."/>
            <person name="Jeffries C.D."/>
            <person name="Bristow J."/>
            <person name="Eisen J.A."/>
            <person name="Markowitz V."/>
            <person name="Hugenholtz P."/>
            <person name="Kyrpides N.C."/>
            <person name="Klenk H.P."/>
        </authorList>
    </citation>
    <scope>NUCLEOTIDE SEQUENCE [LARGE SCALE GENOMIC DNA]</scope>
    <source>
        <strain evidence="23">DSM 44728 / CIP 108903 / NRRL B-16338 / NBRC 102104 / LLR-40K-21</strain>
    </source>
</reference>
<keyword evidence="11 20" id="KW-1133">Transmembrane helix</keyword>
<dbReference type="Proteomes" id="UP000000844">
    <property type="component" value="Chromosome"/>
</dbReference>
<keyword evidence="14" id="KW-0046">Antibiotic resistance</keyword>
<feature type="binding site" evidence="19">
    <location>
        <position position="1015"/>
    </location>
    <ligand>
        <name>Mg(2+)</name>
        <dbReference type="ChEBI" id="CHEBI:18420"/>
        <label>2</label>
    </ligand>
</feature>
<feature type="transmembrane region" description="Helical" evidence="20">
    <location>
        <begin position="58"/>
        <end position="76"/>
    </location>
</feature>
<dbReference type="Pfam" id="PF09924">
    <property type="entry name" value="LPG_synthase_C"/>
    <property type="match status" value="1"/>
</dbReference>
<keyword evidence="6" id="KW-0808">Transferase</keyword>
<comment type="cofactor">
    <cofactor evidence="19">
        <name>Mg(2+)</name>
        <dbReference type="ChEBI" id="CHEBI:18420"/>
    </cofactor>
    <text evidence="19">Binds 3 Mg(2+) ions per subunit.</text>
</comment>
<feature type="transmembrane region" description="Helical" evidence="20">
    <location>
        <begin position="125"/>
        <end position="146"/>
    </location>
</feature>
<evidence type="ECO:0000256" key="19">
    <source>
        <dbReference type="HAMAP-Rule" id="MF_00252"/>
    </source>
</evidence>
<dbReference type="InterPro" id="IPR018149">
    <property type="entry name" value="Lys-tRNA-synth_II_C"/>
</dbReference>
<dbReference type="Gene3D" id="3.30.930.10">
    <property type="entry name" value="Bira Bifunctional Protein, Domain 2"/>
    <property type="match status" value="1"/>
</dbReference>
<keyword evidence="12" id="KW-0443">Lipid metabolism</keyword>
<keyword evidence="10 19" id="KW-0067">ATP-binding</keyword>
<evidence type="ECO:0000256" key="16">
    <source>
        <dbReference type="ARBA" id="ARBA00024681"/>
    </source>
</evidence>
<keyword evidence="4" id="KW-1003">Cell membrane</keyword>
<dbReference type="NCBIfam" id="NF002821">
    <property type="entry name" value="PRK02983.1"/>
    <property type="match status" value="1"/>
</dbReference>
<comment type="function">
    <text evidence="16">Catalyzes the production of L-lysyl-tRNA(Lys)transfer and the transfer of a lysyl group from L-lysyl-tRNA(Lys) to membrane-bound phosphatidylglycerol (PG), which produces lysylphosphatidylglycerol (LPG), one of the components of the bacterial membrane with a positive net charge. LPG synthesis contributes to the resistance to cationic antimicrobial peptides (CAMPs) and likely protects M.tuberculosis against the CAMPs produced by competiting microorganisms (bacteriocins). In fact, the modification of anionic phosphatidylglycerol with positively charged L-lysine results in repulsion of the peptides.</text>
</comment>
<keyword evidence="9 19" id="KW-0547">Nucleotide-binding</keyword>
<accession>D3Q0C2</accession>
<dbReference type="HAMAP" id="MF_00252">
    <property type="entry name" value="Lys_tRNA_synth_class2"/>
    <property type="match status" value="1"/>
</dbReference>